<evidence type="ECO:0000259" key="1">
    <source>
        <dbReference type="Pfam" id="PF13966"/>
    </source>
</evidence>
<accession>A0A2U1MTK2</accession>
<gene>
    <name evidence="2" type="ORF">CTI12_AA344470</name>
</gene>
<comment type="caution">
    <text evidence="2">The sequence shown here is derived from an EMBL/GenBank/DDBJ whole genome shotgun (WGS) entry which is preliminary data.</text>
</comment>
<dbReference type="OrthoDB" id="696485at2759"/>
<evidence type="ECO:0000313" key="2">
    <source>
        <dbReference type="EMBL" id="PWA64534.1"/>
    </source>
</evidence>
<keyword evidence="3" id="KW-1185">Reference proteome</keyword>
<dbReference type="Pfam" id="PF13966">
    <property type="entry name" value="zf-RVT"/>
    <property type="match status" value="1"/>
</dbReference>
<organism evidence="2 3">
    <name type="scientific">Artemisia annua</name>
    <name type="common">Sweet wormwood</name>
    <dbReference type="NCBI Taxonomy" id="35608"/>
    <lineage>
        <taxon>Eukaryota</taxon>
        <taxon>Viridiplantae</taxon>
        <taxon>Streptophyta</taxon>
        <taxon>Embryophyta</taxon>
        <taxon>Tracheophyta</taxon>
        <taxon>Spermatophyta</taxon>
        <taxon>Magnoliopsida</taxon>
        <taxon>eudicotyledons</taxon>
        <taxon>Gunneridae</taxon>
        <taxon>Pentapetalae</taxon>
        <taxon>asterids</taxon>
        <taxon>campanulids</taxon>
        <taxon>Asterales</taxon>
        <taxon>Asteraceae</taxon>
        <taxon>Asteroideae</taxon>
        <taxon>Anthemideae</taxon>
        <taxon>Artemisiinae</taxon>
        <taxon>Artemisia</taxon>
    </lineage>
</organism>
<feature type="domain" description="Reverse transcriptase zinc-binding" evidence="1">
    <location>
        <begin position="52"/>
        <end position="110"/>
    </location>
</feature>
<dbReference type="InterPro" id="IPR026960">
    <property type="entry name" value="RVT-Znf"/>
</dbReference>
<sequence length="194" mass="22793">MPGESEERYKRVGVDNREMSYGGRERKVVAMVDIVCSSSDLTLGSTRRQFVTPWCKSIPKKVCVFIWRLYHGRFPVRTILGDIGIDHHTLFCPCCNDVIESMDHCFVLCPKDVLNLHGIDFVNSIIRERWEAVIWSTLYMIWSNRNQMIFRRNGSMIPDLFKEIQLQPFEWISARSKKDEVKREEWFGGPIHHV</sequence>
<protein>
    <submittedName>
        <fullName evidence="2">Lipase, GDSL</fullName>
    </submittedName>
</protein>
<proteinExistence type="predicted"/>
<dbReference type="EMBL" id="PKPP01004401">
    <property type="protein sequence ID" value="PWA64534.1"/>
    <property type="molecule type" value="Genomic_DNA"/>
</dbReference>
<dbReference type="AlphaFoldDB" id="A0A2U1MTK2"/>
<evidence type="ECO:0000313" key="3">
    <source>
        <dbReference type="Proteomes" id="UP000245207"/>
    </source>
</evidence>
<reference evidence="2 3" key="1">
    <citation type="journal article" date="2018" name="Mol. Plant">
        <title>The genome of Artemisia annua provides insight into the evolution of Asteraceae family and artemisinin biosynthesis.</title>
        <authorList>
            <person name="Shen Q."/>
            <person name="Zhang L."/>
            <person name="Liao Z."/>
            <person name="Wang S."/>
            <person name="Yan T."/>
            <person name="Shi P."/>
            <person name="Liu M."/>
            <person name="Fu X."/>
            <person name="Pan Q."/>
            <person name="Wang Y."/>
            <person name="Lv Z."/>
            <person name="Lu X."/>
            <person name="Zhang F."/>
            <person name="Jiang W."/>
            <person name="Ma Y."/>
            <person name="Chen M."/>
            <person name="Hao X."/>
            <person name="Li L."/>
            <person name="Tang Y."/>
            <person name="Lv G."/>
            <person name="Zhou Y."/>
            <person name="Sun X."/>
            <person name="Brodelius P.E."/>
            <person name="Rose J.K.C."/>
            <person name="Tang K."/>
        </authorList>
    </citation>
    <scope>NUCLEOTIDE SEQUENCE [LARGE SCALE GENOMIC DNA]</scope>
    <source>
        <strain evidence="3">cv. Huhao1</strain>
        <tissue evidence="2">Leaf</tissue>
    </source>
</reference>
<dbReference type="Proteomes" id="UP000245207">
    <property type="component" value="Unassembled WGS sequence"/>
</dbReference>
<name>A0A2U1MTK2_ARTAN</name>